<dbReference type="OrthoDB" id="9790784at2"/>
<proteinExistence type="predicted"/>
<dbReference type="AlphaFoldDB" id="A0A845L6R7"/>
<name>A0A845L6R7_HELGE</name>
<evidence type="ECO:0000313" key="2">
    <source>
        <dbReference type="Proteomes" id="UP000471031"/>
    </source>
</evidence>
<comment type="caution">
    <text evidence="1">The sequence shown here is derived from an EMBL/GenBank/DDBJ whole genome shotgun (WGS) entry which is preliminary data.</text>
</comment>
<dbReference type="RefSeq" id="WP_161260512.1">
    <property type="nucleotide sequence ID" value="NZ_JAFBDC010000002.1"/>
</dbReference>
<dbReference type="EMBL" id="WXEX01000002">
    <property type="protein sequence ID" value="MZP41918.1"/>
    <property type="molecule type" value="Genomic_DNA"/>
</dbReference>
<organism evidence="1 2">
    <name type="scientific">Heliomicrobium gestii</name>
    <name type="common">Heliobacterium gestii</name>
    <dbReference type="NCBI Taxonomy" id="2699"/>
    <lineage>
        <taxon>Bacteria</taxon>
        <taxon>Bacillati</taxon>
        <taxon>Bacillota</taxon>
        <taxon>Clostridia</taxon>
        <taxon>Eubacteriales</taxon>
        <taxon>Heliobacteriaceae</taxon>
        <taxon>Heliomicrobium</taxon>
    </lineage>
</organism>
<reference evidence="1 2" key="1">
    <citation type="submission" date="2020-01" db="EMBL/GenBank/DDBJ databases">
        <title>Whole genome sequence of Heliobacterium gestii DSM 11169.</title>
        <authorList>
            <person name="Kyndt J.A."/>
            <person name="Meyer T.E."/>
        </authorList>
    </citation>
    <scope>NUCLEOTIDE SEQUENCE [LARGE SCALE GENOMIC DNA]</scope>
    <source>
        <strain evidence="1 2">DSM 11169</strain>
    </source>
</reference>
<protein>
    <submittedName>
        <fullName evidence="1">Uncharacterized protein</fullName>
    </submittedName>
</protein>
<sequence>MSNYSGFLIRNNSEDNGSIPRTGSWTCCPDILIAGKQTLRTDDMISNYDKGFNEVVSQYFDNNFYVRSKNTSKKDLTKNVYLFQVPQHLFLTPNIWYNQNNLVMYNKVIQDPDNPMQTITIPQNYQTLTAKPGSVVATNAFTWRPTTTEHHCLVVVVADNYEDVESQFPQNINNDVGAYASWIYQHGNIGWHNVSIQATTAADIYERQTELLQPFNDTEITCSIQVTNVPVGVEIGFSANTNTKWGDSIAVGSTVVPAKPGAKDPNINPSFNIGTNVKIEQGYASKVSFYIDFRGKDKPKNFTMNFVASTAGTPTMKTIGKNIGLLQNSSLYSSYLRSNFDEQSIFVNARTRRVHSGFKGFMEAHNFAVIPHFVTVIGSNGVTPQTGFQKI</sequence>
<keyword evidence="2" id="KW-1185">Reference proteome</keyword>
<gene>
    <name evidence="1" type="ORF">GTO89_02575</name>
</gene>
<evidence type="ECO:0000313" key="1">
    <source>
        <dbReference type="EMBL" id="MZP41918.1"/>
    </source>
</evidence>
<accession>A0A845L6R7</accession>
<dbReference type="Proteomes" id="UP000471031">
    <property type="component" value="Unassembled WGS sequence"/>
</dbReference>